<dbReference type="KEGG" id="nsr:NS506_03778"/>
<dbReference type="AlphaFoldDB" id="A0ABC8AVH7"/>
<protein>
    <submittedName>
        <fullName evidence="2">Uncharacterized protein</fullName>
    </submittedName>
</protein>
<feature type="chain" id="PRO_5044821374" evidence="1">
    <location>
        <begin position="32"/>
        <end position="197"/>
    </location>
</feature>
<name>A0ABC8AVH7_9NOCA</name>
<accession>A0ABC8AVH7</accession>
<organism evidence="2 3">
    <name type="scientific">Nocardia seriolae</name>
    <dbReference type="NCBI Taxonomy" id="37332"/>
    <lineage>
        <taxon>Bacteria</taxon>
        <taxon>Bacillati</taxon>
        <taxon>Actinomycetota</taxon>
        <taxon>Actinomycetes</taxon>
        <taxon>Mycobacteriales</taxon>
        <taxon>Nocardiaceae</taxon>
        <taxon>Nocardia</taxon>
    </lineage>
</organism>
<evidence type="ECO:0000313" key="2">
    <source>
        <dbReference type="EMBL" id="APA97827.1"/>
    </source>
</evidence>
<sequence length="197" mass="20485">MTSRPDFRSTTALVIAAAAAASILAGATAAARTHHPPAPGRTLWPAPAHPAAAVRASGLPMLTGDDMGLHIHAHLDVLVNGRPVAVPADVGVDLRADTMSPLHTHDDTGVLHVEAPAQGEFTLGEFLTEWSVPLSADRLGNLHTGDGATLRAYVNGIRQPGDPAAIVLHAHDEIALLYDTSAPSAIPPDHYLFDPGE</sequence>
<dbReference type="Proteomes" id="UP000180166">
    <property type="component" value="Chromosome"/>
</dbReference>
<dbReference type="InterPro" id="IPR006311">
    <property type="entry name" value="TAT_signal"/>
</dbReference>
<dbReference type="RefSeq" id="WP_071811782.1">
    <property type="nucleotide sequence ID" value="NZ_CP017839.1"/>
</dbReference>
<reference evidence="2 3" key="1">
    <citation type="submission" date="2016-10" db="EMBL/GenBank/DDBJ databases">
        <title>Genome sequence of Nocardia seriolae strain EM150506, isolated from Anguila japonica.</title>
        <authorList>
            <person name="Han H.-J."/>
        </authorList>
    </citation>
    <scope>NUCLEOTIDE SEQUENCE [LARGE SCALE GENOMIC DNA]</scope>
    <source>
        <strain evidence="2 3">EM150506</strain>
    </source>
</reference>
<dbReference type="PROSITE" id="PS51318">
    <property type="entry name" value="TAT"/>
    <property type="match status" value="1"/>
</dbReference>
<proteinExistence type="predicted"/>
<evidence type="ECO:0000313" key="3">
    <source>
        <dbReference type="Proteomes" id="UP000180166"/>
    </source>
</evidence>
<gene>
    <name evidence="2" type="ORF">NS506_03778</name>
</gene>
<dbReference type="EMBL" id="CP017839">
    <property type="protein sequence ID" value="APA97827.1"/>
    <property type="molecule type" value="Genomic_DNA"/>
</dbReference>
<evidence type="ECO:0000256" key="1">
    <source>
        <dbReference type="SAM" id="SignalP"/>
    </source>
</evidence>
<keyword evidence="1" id="KW-0732">Signal</keyword>
<feature type="signal peptide" evidence="1">
    <location>
        <begin position="1"/>
        <end position="31"/>
    </location>
</feature>